<proteinExistence type="predicted"/>
<evidence type="ECO:0000313" key="4">
    <source>
        <dbReference type="Proteomes" id="UP000008694"/>
    </source>
</evidence>
<dbReference type="InterPro" id="IPR036249">
    <property type="entry name" value="Thioredoxin-like_sf"/>
</dbReference>
<feature type="domain" description="UBX" evidence="2">
    <location>
        <begin position="301"/>
        <end position="333"/>
    </location>
</feature>
<evidence type="ECO:0000259" key="2">
    <source>
        <dbReference type="PROSITE" id="PS50033"/>
    </source>
</evidence>
<sequence length="333" mass="38011">MERKLRSEDEKRFLDSFFETADGKTSETASQILKKSSFYYEEKYWILEDSMQLCYPQIPEQTLKEDIQPMSSDDNVPAQSFGAMTVGISQHQPDCLIANRNFSEIWGLDMDAFSPSASASKRSLASLYRPPFHLMFHGSFEQAKATSSSQDKWLLVNLQYTREFTSHLVDGDSTEGRKVCTYYKLESIPLVLVINPTTGQAMKKWFGMVPPEWFGMVPPEALLREALLPEALLVFFYPFMDSGPREHFTSLAKKQPRRSLAASFDDYNMEETSDDQSMISTEEVVLLPKFPPLLEEPERGNFSSNCGVGIDLPNGQRIMRYFLKTDTIQVNKS</sequence>
<dbReference type="SMART" id="SM00594">
    <property type="entry name" value="UAS"/>
    <property type="match status" value="1"/>
</dbReference>
<dbReference type="InterPro" id="IPR006577">
    <property type="entry name" value="UAS"/>
</dbReference>
<dbReference type="GO" id="GO:0005634">
    <property type="term" value="C:nucleus"/>
    <property type="evidence" value="ECO:0007669"/>
    <property type="project" value="TreeGrafter"/>
</dbReference>
<dbReference type="GO" id="GO:0043130">
    <property type="term" value="F:ubiquitin binding"/>
    <property type="evidence" value="ECO:0007669"/>
    <property type="project" value="TreeGrafter"/>
</dbReference>
<dbReference type="PANTHER" id="PTHR23322:SF6">
    <property type="entry name" value="UBX DOMAIN-CONTAINING PROTEIN 7"/>
    <property type="match status" value="1"/>
</dbReference>
<dbReference type="Gramene" id="Al_scaffold_0006_2918">
    <property type="protein sequence ID" value="Al_scaffold_0006_2918"/>
    <property type="gene ID" value="Al_scaffold_0006_2918"/>
</dbReference>
<dbReference type="STRING" id="81972.D7M8A7"/>
<dbReference type="Gene3D" id="3.40.30.10">
    <property type="entry name" value="Glutaredoxin"/>
    <property type="match status" value="2"/>
</dbReference>
<organism evidence="4">
    <name type="scientific">Arabidopsis lyrata subsp. lyrata</name>
    <name type="common">Lyre-leaved rock-cress</name>
    <dbReference type="NCBI Taxonomy" id="81972"/>
    <lineage>
        <taxon>Eukaryota</taxon>
        <taxon>Viridiplantae</taxon>
        <taxon>Streptophyta</taxon>
        <taxon>Embryophyta</taxon>
        <taxon>Tracheophyta</taxon>
        <taxon>Spermatophyta</taxon>
        <taxon>Magnoliopsida</taxon>
        <taxon>eudicotyledons</taxon>
        <taxon>Gunneridae</taxon>
        <taxon>Pentapetalae</taxon>
        <taxon>rosids</taxon>
        <taxon>malvids</taxon>
        <taxon>Brassicales</taxon>
        <taxon>Brassicaceae</taxon>
        <taxon>Camelineae</taxon>
        <taxon>Arabidopsis</taxon>
    </lineage>
</organism>
<dbReference type="EMBL" id="GL348718">
    <property type="protein sequence ID" value="EFH50776.1"/>
    <property type="molecule type" value="Genomic_DNA"/>
</dbReference>
<accession>D7M8A7</accession>
<keyword evidence="1" id="KW-0833">Ubl conjugation pathway</keyword>
<dbReference type="GO" id="GO:0043161">
    <property type="term" value="P:proteasome-mediated ubiquitin-dependent protein catabolic process"/>
    <property type="evidence" value="ECO:0007669"/>
    <property type="project" value="TreeGrafter"/>
</dbReference>
<evidence type="ECO:0000256" key="1">
    <source>
        <dbReference type="ARBA" id="ARBA00022786"/>
    </source>
</evidence>
<dbReference type="PANTHER" id="PTHR23322">
    <property type="entry name" value="FAS-ASSOCIATED PROTEIN"/>
    <property type="match status" value="1"/>
</dbReference>
<dbReference type="HOGENOM" id="CLU_021255_0_0_1"/>
<keyword evidence="4" id="KW-1185">Reference proteome</keyword>
<dbReference type="PROSITE" id="PS50033">
    <property type="entry name" value="UBX"/>
    <property type="match status" value="1"/>
</dbReference>
<name>D7M8A7_ARALL</name>
<dbReference type="InterPro" id="IPR001012">
    <property type="entry name" value="UBX_dom"/>
</dbReference>
<dbReference type="SUPFAM" id="SSF52833">
    <property type="entry name" value="Thioredoxin-like"/>
    <property type="match status" value="1"/>
</dbReference>
<dbReference type="InterPro" id="IPR050730">
    <property type="entry name" value="UBX_domain-protein"/>
</dbReference>
<protein>
    <submittedName>
        <fullName evidence="3">Predicted protein</fullName>
    </submittedName>
</protein>
<dbReference type="eggNOG" id="KOG1364">
    <property type="taxonomic scope" value="Eukaryota"/>
</dbReference>
<dbReference type="Proteomes" id="UP000008694">
    <property type="component" value="Unassembled WGS sequence"/>
</dbReference>
<dbReference type="AlphaFoldDB" id="D7M8A7"/>
<evidence type="ECO:0000313" key="3">
    <source>
        <dbReference type="EMBL" id="EFH50776.1"/>
    </source>
</evidence>
<reference evidence="4" key="1">
    <citation type="journal article" date="2011" name="Nat. Genet.">
        <title>The Arabidopsis lyrata genome sequence and the basis of rapid genome size change.</title>
        <authorList>
            <person name="Hu T.T."/>
            <person name="Pattyn P."/>
            <person name="Bakker E.G."/>
            <person name="Cao J."/>
            <person name="Cheng J.-F."/>
            <person name="Clark R.M."/>
            <person name="Fahlgren N."/>
            <person name="Fawcett J.A."/>
            <person name="Grimwood J."/>
            <person name="Gundlach H."/>
            <person name="Haberer G."/>
            <person name="Hollister J.D."/>
            <person name="Ossowski S."/>
            <person name="Ottilar R.P."/>
            <person name="Salamov A.A."/>
            <person name="Schneeberger K."/>
            <person name="Spannagl M."/>
            <person name="Wang X."/>
            <person name="Yang L."/>
            <person name="Nasrallah M.E."/>
            <person name="Bergelson J."/>
            <person name="Carrington J.C."/>
            <person name="Gaut B.S."/>
            <person name="Schmutz J."/>
            <person name="Mayer K.F.X."/>
            <person name="Van de Peer Y."/>
            <person name="Grigoriev I.V."/>
            <person name="Nordborg M."/>
            <person name="Weigel D."/>
            <person name="Guo Y.-L."/>
        </authorList>
    </citation>
    <scope>NUCLEOTIDE SEQUENCE [LARGE SCALE GENOMIC DNA]</scope>
    <source>
        <strain evidence="4">cv. MN47</strain>
    </source>
</reference>
<gene>
    <name evidence="3" type="ORF">ARALYDRAFT_662853</name>
</gene>